<keyword evidence="4" id="KW-1185">Reference proteome</keyword>
<dbReference type="InterPro" id="IPR027876">
    <property type="entry name" value="DUF4550"/>
</dbReference>
<accession>A0AAD8BAK2</accession>
<reference evidence="3" key="1">
    <citation type="journal article" date="2023" name="PLoS Negl. Trop. Dis.">
        <title>A genome sequence for Biomphalaria pfeifferi, the major vector snail for the human-infecting parasite Schistosoma mansoni.</title>
        <authorList>
            <person name="Bu L."/>
            <person name="Lu L."/>
            <person name="Laidemitt M.R."/>
            <person name="Zhang S.M."/>
            <person name="Mutuku M."/>
            <person name="Mkoji G."/>
            <person name="Steinauer M."/>
            <person name="Loker E.S."/>
        </authorList>
    </citation>
    <scope>NUCLEOTIDE SEQUENCE</scope>
    <source>
        <strain evidence="3">KasaAsao</strain>
    </source>
</reference>
<evidence type="ECO:0000313" key="3">
    <source>
        <dbReference type="EMBL" id="KAK0049815.1"/>
    </source>
</evidence>
<name>A0AAD8BAK2_BIOPF</name>
<reference evidence="3" key="2">
    <citation type="submission" date="2023-04" db="EMBL/GenBank/DDBJ databases">
        <authorList>
            <person name="Bu L."/>
            <person name="Lu L."/>
            <person name="Laidemitt M.R."/>
            <person name="Zhang S.M."/>
            <person name="Mutuku M."/>
            <person name="Mkoji G."/>
            <person name="Steinauer M."/>
            <person name="Loker E.S."/>
        </authorList>
    </citation>
    <scope>NUCLEOTIDE SEQUENCE</scope>
    <source>
        <strain evidence="3">KasaAsao</strain>
        <tissue evidence="3">Whole Snail</tissue>
    </source>
</reference>
<organism evidence="3 4">
    <name type="scientific">Biomphalaria pfeifferi</name>
    <name type="common">Bloodfluke planorb</name>
    <name type="synonym">Freshwater snail</name>
    <dbReference type="NCBI Taxonomy" id="112525"/>
    <lineage>
        <taxon>Eukaryota</taxon>
        <taxon>Metazoa</taxon>
        <taxon>Spiralia</taxon>
        <taxon>Lophotrochozoa</taxon>
        <taxon>Mollusca</taxon>
        <taxon>Gastropoda</taxon>
        <taxon>Heterobranchia</taxon>
        <taxon>Euthyneura</taxon>
        <taxon>Panpulmonata</taxon>
        <taxon>Hygrophila</taxon>
        <taxon>Lymnaeoidea</taxon>
        <taxon>Planorbidae</taxon>
        <taxon>Biomphalaria</taxon>
    </lineage>
</organism>
<dbReference type="AlphaFoldDB" id="A0AAD8BAK2"/>
<dbReference type="EMBL" id="JASAOG010000121">
    <property type="protein sequence ID" value="KAK0049815.1"/>
    <property type="molecule type" value="Genomic_DNA"/>
</dbReference>
<gene>
    <name evidence="3" type="ORF">Bpfe_020707</name>
</gene>
<dbReference type="Proteomes" id="UP001233172">
    <property type="component" value="Unassembled WGS sequence"/>
</dbReference>
<feature type="region of interest" description="Disordered" evidence="1">
    <location>
        <begin position="283"/>
        <end position="327"/>
    </location>
</feature>
<feature type="compositionally biased region" description="Polar residues" evidence="1">
    <location>
        <begin position="8"/>
        <end position="29"/>
    </location>
</feature>
<comment type="caution">
    <text evidence="3">The sequence shown here is derived from an EMBL/GenBank/DDBJ whole genome shotgun (WGS) entry which is preliminary data.</text>
</comment>
<protein>
    <recommendedName>
        <fullName evidence="2">DUF4550 domain-containing protein</fullName>
    </recommendedName>
</protein>
<proteinExistence type="predicted"/>
<sequence length="327" mass="36434">MESELETRTSGVLVSSAESPNAGSRTQSAAGADILFEAKKKKKQSTSSLAGQDDGYEVTFTVTIAMAVPTVYEDQDGQTPSPVAEPGTLINQNDLLQKRTVDSPRAQNYYHLEYYLLPEEDAMKTDVVTYGVACKIFMERHDAKVIKTWQEGDITWFAWAHSHTVTVTKELLLKLFNHTLMLRVWDTKDKCSTRARFDRPKAFRLPQPKPGEKPEDVGGVKAMVMKQLKQYTSQQPRKGNPIKGLPSQVSVINLAYAKMHSKVEDRPDRETLSAGTKILVAVPNKDGQSGKTFDHLSQLAGTDSPSVKETQEKKVKRTQKQYGDSDP</sequence>
<feature type="domain" description="DUF4550" evidence="2">
    <location>
        <begin position="108"/>
        <end position="202"/>
    </location>
</feature>
<dbReference type="PANTHER" id="PTHR33667:SF7">
    <property type="entry name" value="RIKEN CDNA 1810020O05 GENE"/>
    <property type="match status" value="1"/>
</dbReference>
<feature type="non-terminal residue" evidence="3">
    <location>
        <position position="1"/>
    </location>
</feature>
<evidence type="ECO:0000256" key="1">
    <source>
        <dbReference type="SAM" id="MobiDB-lite"/>
    </source>
</evidence>
<dbReference type="Pfam" id="PF15084">
    <property type="entry name" value="DUF4550"/>
    <property type="match status" value="1"/>
</dbReference>
<feature type="region of interest" description="Disordered" evidence="1">
    <location>
        <begin position="1"/>
        <end position="29"/>
    </location>
</feature>
<evidence type="ECO:0000259" key="2">
    <source>
        <dbReference type="Pfam" id="PF15084"/>
    </source>
</evidence>
<feature type="compositionally biased region" description="Polar residues" evidence="1">
    <location>
        <begin position="299"/>
        <end position="308"/>
    </location>
</feature>
<evidence type="ECO:0000313" key="4">
    <source>
        <dbReference type="Proteomes" id="UP001233172"/>
    </source>
</evidence>
<dbReference type="PANTHER" id="PTHR33667">
    <property type="entry name" value="SI:DKEY-57N24.6"/>
    <property type="match status" value="1"/>
</dbReference>